<gene>
    <name evidence="2" type="ORF">TPELB_24060</name>
</gene>
<evidence type="ECO:0000256" key="1">
    <source>
        <dbReference type="SAM" id="Phobius"/>
    </source>
</evidence>
<keyword evidence="1" id="KW-0472">Membrane</keyword>
<dbReference type="RefSeq" id="WP_343337371.1">
    <property type="nucleotide sequence ID" value="NZ_CP154622.1"/>
</dbReference>
<evidence type="ECO:0000313" key="2">
    <source>
        <dbReference type="EMBL" id="XAM42093.1"/>
    </source>
</evidence>
<name>A0ABZ3FE44_9FIRM</name>
<keyword evidence="3" id="KW-1185">Reference proteome</keyword>
<keyword evidence="1" id="KW-1133">Transmembrane helix</keyword>
<proteinExistence type="predicted"/>
<dbReference type="Proteomes" id="UP001477947">
    <property type="component" value="Chromosome"/>
</dbReference>
<feature type="transmembrane region" description="Helical" evidence="1">
    <location>
        <begin position="123"/>
        <end position="142"/>
    </location>
</feature>
<dbReference type="EMBL" id="CP154622">
    <property type="protein sequence ID" value="XAM42093.1"/>
    <property type="molecule type" value="Genomic_DNA"/>
</dbReference>
<protein>
    <submittedName>
        <fullName evidence="2">Uncharacterized protein</fullName>
    </submittedName>
</protein>
<accession>A0ABZ3FE44</accession>
<organism evidence="2 3">
    <name type="scientific">Terrisporobacter petrolearius</name>
    <dbReference type="NCBI Taxonomy" id="1460447"/>
    <lineage>
        <taxon>Bacteria</taxon>
        <taxon>Bacillati</taxon>
        <taxon>Bacillota</taxon>
        <taxon>Clostridia</taxon>
        <taxon>Peptostreptococcales</taxon>
        <taxon>Peptostreptococcaceae</taxon>
        <taxon>Terrisporobacter</taxon>
    </lineage>
</organism>
<reference evidence="2 3" key="1">
    <citation type="submission" date="2024-04" db="EMBL/GenBank/DDBJ databases">
        <title>Isolation and characterization of novel acetogenic strains of the genera Terrisporobacter and Acetoanaerobium.</title>
        <authorList>
            <person name="Boeer T."/>
            <person name="Schueler M.A."/>
            <person name="Lueschen A."/>
            <person name="Eysell L."/>
            <person name="Droege J."/>
            <person name="Heinemann M."/>
            <person name="Engelhardt L."/>
            <person name="Basen M."/>
            <person name="Daniel R."/>
        </authorList>
    </citation>
    <scope>NUCLEOTIDE SEQUENCE [LARGE SCALE GENOMIC DNA]</scope>
    <source>
        <strain evidence="2 3">ELB</strain>
    </source>
</reference>
<sequence>MNKTKRKLNEKIKKYESSTKPIQDYFFHEYINEDNKIQIDINIYKEFDIFDPLSMAKQKDLNKEIYDFIDEKIHMIPYKYEICICFHNSNLTKKEEKEIKSILEEHYYLILQEKRINLRINTIKIISLTVIGMLLLSLYFILEIKSNNPVFMEFLSIAGTFSLWEAVDFYLLERRELKIERLNAGQVALSQIILK</sequence>
<evidence type="ECO:0000313" key="3">
    <source>
        <dbReference type="Proteomes" id="UP001477947"/>
    </source>
</evidence>
<keyword evidence="1" id="KW-0812">Transmembrane</keyword>